<feature type="domain" description="TRAM" evidence="10">
    <location>
        <begin position="397"/>
        <end position="459"/>
    </location>
</feature>
<dbReference type="InterPro" id="IPR002792">
    <property type="entry name" value="TRAM_dom"/>
</dbReference>
<dbReference type="InterPro" id="IPR013848">
    <property type="entry name" value="Methylthiotransferase_N"/>
</dbReference>
<dbReference type="PROSITE" id="PS01278">
    <property type="entry name" value="MTTASE_RADICAL"/>
    <property type="match status" value="1"/>
</dbReference>
<dbReference type="InterPro" id="IPR006463">
    <property type="entry name" value="MiaB_methiolase"/>
</dbReference>
<gene>
    <name evidence="13" type="primary">miaB</name>
    <name evidence="13" type="ORF">MOX91_04420</name>
</gene>
<dbReference type="InterPro" id="IPR005839">
    <property type="entry name" value="Methylthiotransferase"/>
</dbReference>
<evidence type="ECO:0000259" key="11">
    <source>
        <dbReference type="PROSITE" id="PS51449"/>
    </source>
</evidence>
<evidence type="ECO:0000256" key="9">
    <source>
        <dbReference type="ARBA" id="ARBA00033765"/>
    </source>
</evidence>
<keyword evidence="7" id="KW-0408">Iron</keyword>
<name>A0ABU4WJ18_9BACT</name>
<dbReference type="InterPro" id="IPR007197">
    <property type="entry name" value="rSAM"/>
</dbReference>
<dbReference type="PROSITE" id="PS51449">
    <property type="entry name" value="MTTASE_N"/>
    <property type="match status" value="1"/>
</dbReference>
<evidence type="ECO:0000256" key="4">
    <source>
        <dbReference type="ARBA" id="ARBA00022679"/>
    </source>
</evidence>
<dbReference type="InterPro" id="IPR020612">
    <property type="entry name" value="Methylthiotransferase_CS"/>
</dbReference>
<dbReference type="PROSITE" id="PS51918">
    <property type="entry name" value="RADICAL_SAM"/>
    <property type="match status" value="1"/>
</dbReference>
<evidence type="ECO:0000259" key="12">
    <source>
        <dbReference type="PROSITE" id="PS51918"/>
    </source>
</evidence>
<comment type="function">
    <text evidence="2">Catalyzes the methylthiolation of N6-(dimethylallyl)adenosine (i(6)A), leading to the formation of 2-methylthio-N6-(dimethylallyl)adenosine (ms(2)i(6)A) at position 37 in tRNAs that read codons beginning with uridine.</text>
</comment>
<keyword evidence="14" id="KW-1185">Reference proteome</keyword>
<reference evidence="13 14" key="1">
    <citation type="submission" date="2022-03" db="EMBL/GenBank/DDBJ databases">
        <title>Novel taxa within the pig intestine.</title>
        <authorList>
            <person name="Wylensek D."/>
            <person name="Bishof K."/>
            <person name="Afrizal A."/>
            <person name="Clavel T."/>
        </authorList>
    </citation>
    <scope>NUCLEOTIDE SEQUENCE [LARGE SCALE GENOMIC DNA]</scope>
    <source>
        <strain evidence="13 14">CLA-KB-P66</strain>
    </source>
</reference>
<dbReference type="SFLD" id="SFLDG01082">
    <property type="entry name" value="B12-binding_domain_containing"/>
    <property type="match status" value="1"/>
</dbReference>
<dbReference type="GO" id="GO:0035597">
    <property type="term" value="F:tRNA-2-methylthio-N(6)-dimethylallyladenosine(37) synthase activity"/>
    <property type="evidence" value="ECO:0007669"/>
    <property type="project" value="UniProtKB-EC"/>
</dbReference>
<evidence type="ECO:0000313" key="13">
    <source>
        <dbReference type="EMBL" id="MDX8415424.1"/>
    </source>
</evidence>
<dbReference type="Pfam" id="PF04055">
    <property type="entry name" value="Radical_SAM"/>
    <property type="match status" value="1"/>
</dbReference>
<dbReference type="PROSITE" id="PS50926">
    <property type="entry name" value="TRAM"/>
    <property type="match status" value="1"/>
</dbReference>
<evidence type="ECO:0000256" key="6">
    <source>
        <dbReference type="ARBA" id="ARBA00022723"/>
    </source>
</evidence>
<dbReference type="Gene3D" id="3.80.30.20">
    <property type="entry name" value="tm_1862 like domain"/>
    <property type="match status" value="1"/>
</dbReference>
<evidence type="ECO:0000256" key="8">
    <source>
        <dbReference type="ARBA" id="ARBA00023014"/>
    </source>
</evidence>
<evidence type="ECO:0000256" key="2">
    <source>
        <dbReference type="ARBA" id="ARBA00003234"/>
    </source>
</evidence>
<dbReference type="SFLD" id="SFLDG01061">
    <property type="entry name" value="methylthiotransferase"/>
    <property type="match status" value="1"/>
</dbReference>
<evidence type="ECO:0000256" key="7">
    <source>
        <dbReference type="ARBA" id="ARBA00023004"/>
    </source>
</evidence>
<dbReference type="SMART" id="SM00729">
    <property type="entry name" value="Elp3"/>
    <property type="match status" value="1"/>
</dbReference>
<keyword evidence="3" id="KW-0004">4Fe-4S</keyword>
<dbReference type="SFLD" id="SFLDS00029">
    <property type="entry name" value="Radical_SAM"/>
    <property type="match status" value="1"/>
</dbReference>
<comment type="cofactor">
    <cofactor evidence="1">
        <name>[4Fe-4S] cluster</name>
        <dbReference type="ChEBI" id="CHEBI:49883"/>
    </cofactor>
</comment>
<comment type="caution">
    <text evidence="13">The sequence shown here is derived from an EMBL/GenBank/DDBJ whole genome shotgun (WGS) entry which is preliminary data.</text>
</comment>
<organism evidence="13 14">
    <name type="scientific">Intestinicryptomonas porci</name>
    <dbReference type="NCBI Taxonomy" id="2926320"/>
    <lineage>
        <taxon>Bacteria</taxon>
        <taxon>Pseudomonadati</taxon>
        <taxon>Verrucomicrobiota</taxon>
        <taxon>Opitutia</taxon>
        <taxon>Opitutales</taxon>
        <taxon>Intestinicryptomonaceae</taxon>
        <taxon>Intestinicryptomonas</taxon>
    </lineage>
</organism>
<dbReference type="PANTHER" id="PTHR43020:SF2">
    <property type="entry name" value="MITOCHONDRIAL TRNA METHYLTHIOTRANSFERASE CDK5RAP1"/>
    <property type="match status" value="1"/>
</dbReference>
<dbReference type="CDD" id="cd01335">
    <property type="entry name" value="Radical_SAM"/>
    <property type="match status" value="1"/>
</dbReference>
<dbReference type="InterPro" id="IPR058240">
    <property type="entry name" value="rSAM_sf"/>
</dbReference>
<keyword evidence="4 13" id="KW-0808">Transferase</keyword>
<proteinExistence type="predicted"/>
<dbReference type="RefSeq" id="WP_370396872.1">
    <property type="nucleotide sequence ID" value="NZ_JALBUT010000004.1"/>
</dbReference>
<dbReference type="PANTHER" id="PTHR43020">
    <property type="entry name" value="CDK5 REGULATORY SUBUNIT-ASSOCIATED PROTEIN 1"/>
    <property type="match status" value="1"/>
</dbReference>
<evidence type="ECO:0000256" key="1">
    <source>
        <dbReference type="ARBA" id="ARBA00001966"/>
    </source>
</evidence>
<accession>A0ABU4WJ18</accession>
<evidence type="ECO:0000259" key="10">
    <source>
        <dbReference type="PROSITE" id="PS50926"/>
    </source>
</evidence>
<dbReference type="Pfam" id="PF01938">
    <property type="entry name" value="TRAM"/>
    <property type="match status" value="1"/>
</dbReference>
<keyword evidence="8" id="KW-0411">Iron-sulfur</keyword>
<dbReference type="InterPro" id="IPR023404">
    <property type="entry name" value="rSAM_horseshoe"/>
</dbReference>
<protein>
    <recommendedName>
        <fullName evidence="9">tRNA-2-methylthio-N(6)-dimethylallyladenosine synthase</fullName>
        <ecNumber evidence="9">2.8.4.3</ecNumber>
    </recommendedName>
</protein>
<keyword evidence="6" id="KW-0479">Metal-binding</keyword>
<keyword evidence="5" id="KW-0949">S-adenosyl-L-methionine</keyword>
<dbReference type="NCBIfam" id="TIGR00089">
    <property type="entry name" value="MiaB/RimO family radical SAM methylthiotransferase"/>
    <property type="match status" value="1"/>
</dbReference>
<evidence type="ECO:0000256" key="3">
    <source>
        <dbReference type="ARBA" id="ARBA00022485"/>
    </source>
</evidence>
<dbReference type="InterPro" id="IPR038135">
    <property type="entry name" value="Methylthiotransferase_N_sf"/>
</dbReference>
<dbReference type="SUPFAM" id="SSF102114">
    <property type="entry name" value="Radical SAM enzymes"/>
    <property type="match status" value="1"/>
</dbReference>
<dbReference type="Proteomes" id="UP001275932">
    <property type="component" value="Unassembled WGS sequence"/>
</dbReference>
<feature type="domain" description="MTTase N-terminal" evidence="11">
    <location>
        <begin position="1"/>
        <end position="116"/>
    </location>
</feature>
<evidence type="ECO:0000256" key="5">
    <source>
        <dbReference type="ARBA" id="ARBA00022691"/>
    </source>
</evidence>
<dbReference type="EMBL" id="JALBUT010000004">
    <property type="protein sequence ID" value="MDX8415424.1"/>
    <property type="molecule type" value="Genomic_DNA"/>
</dbReference>
<dbReference type="EC" id="2.8.4.3" evidence="9"/>
<dbReference type="Gene3D" id="3.40.50.12160">
    <property type="entry name" value="Methylthiotransferase, N-terminal domain"/>
    <property type="match status" value="1"/>
</dbReference>
<sequence>MKVYIKTYGCQMNERDSENLAAQLKLRGHEIARTEAEADVFVANTCSVREAAEQKAIGKLLRISHKKKNGFPIIGVMGCMSQNRGSEIVKSVPKIDFIAGSRKTPYVADYIEEIAKRRKAGIIPQDPQKGERKKWKHNDAIINIEDDETSHNLIKLHDFSKSQICANISIMQGCAMKCSYCIVPKTRGIERSRPMEDIVNEAEILANSGAKEIQLLGQVVNAYGRGEMPNVQGKSPFVRLLEKINKINGIERIRFVSPHPSFFKEDLIAAYSSLEKICEYAHLPLQSGSDRVLREMRRPYSAEKFIKIAKALKASKEIFSLSTDIIVGYPNETEEDFLKTCEVFKECGFDMAYIFKYSPRMGTVSAELEDNVSEDEKERRNQILLEMLKKQSLDFNERLVNTSQEVLVESKAKRGLGNLMGRTRTHRKVIFKAPEELIGKLVSVKIISAGVSAMDGVLE</sequence>
<evidence type="ECO:0000313" key="14">
    <source>
        <dbReference type="Proteomes" id="UP001275932"/>
    </source>
</evidence>
<dbReference type="InterPro" id="IPR006638">
    <property type="entry name" value="Elp3/MiaA/NifB-like_rSAM"/>
</dbReference>
<feature type="domain" description="Radical SAM core" evidence="12">
    <location>
        <begin position="160"/>
        <end position="394"/>
    </location>
</feature>
<dbReference type="SFLD" id="SFLDF00273">
    <property type="entry name" value="(dimethylallyl)adenosine_tRNA"/>
    <property type="match status" value="1"/>
</dbReference>
<dbReference type="Pfam" id="PF00919">
    <property type="entry name" value="UPF0004"/>
    <property type="match status" value="1"/>
</dbReference>
<dbReference type="NCBIfam" id="TIGR01574">
    <property type="entry name" value="miaB-methiolase"/>
    <property type="match status" value="1"/>
</dbReference>